<dbReference type="InterPro" id="IPR007822">
    <property type="entry name" value="LANC-like"/>
</dbReference>
<gene>
    <name evidence="1" type="ORF">KVH32_13730</name>
</gene>
<comment type="caution">
    <text evidence="1">The sequence shown here is derived from an EMBL/GenBank/DDBJ whole genome shotgun (WGS) entry which is preliminary data.</text>
</comment>
<dbReference type="Proteomes" id="UP000758701">
    <property type="component" value="Unassembled WGS sequence"/>
</dbReference>
<dbReference type="Gene3D" id="1.50.10.20">
    <property type="match status" value="1"/>
</dbReference>
<accession>A0ABS7W2J9</accession>
<dbReference type="RefSeq" id="WP_224289646.1">
    <property type="nucleotide sequence ID" value="NZ_JAHSST010000012.1"/>
</dbReference>
<proteinExistence type="predicted"/>
<dbReference type="InterPro" id="IPR033889">
    <property type="entry name" value="LanC"/>
</dbReference>
<reference evidence="1 2" key="1">
    <citation type="submission" date="2021-06" db="EMBL/GenBank/DDBJ databases">
        <title>Ecological speciation of a Streptomyces species isolated from different habitats and geographic origins.</title>
        <authorList>
            <person name="Wang J."/>
        </authorList>
    </citation>
    <scope>NUCLEOTIDE SEQUENCE [LARGE SCALE GENOMIC DNA]</scope>
    <source>
        <strain evidence="1 2">FXJ8.012</strain>
    </source>
</reference>
<organism evidence="1 2">
    <name type="scientific">Streptomyces olivaceus</name>
    <dbReference type="NCBI Taxonomy" id="47716"/>
    <lineage>
        <taxon>Bacteria</taxon>
        <taxon>Bacillati</taxon>
        <taxon>Actinomycetota</taxon>
        <taxon>Actinomycetes</taxon>
        <taxon>Kitasatosporales</taxon>
        <taxon>Streptomycetaceae</taxon>
        <taxon>Streptomyces</taxon>
    </lineage>
</organism>
<dbReference type="SUPFAM" id="SSF158745">
    <property type="entry name" value="LanC-like"/>
    <property type="match status" value="1"/>
</dbReference>
<dbReference type="PRINTS" id="PR01950">
    <property type="entry name" value="LANCSUPER"/>
</dbReference>
<dbReference type="PRINTS" id="PR01955">
    <property type="entry name" value="LANCFRANKIA"/>
</dbReference>
<protein>
    <submittedName>
        <fullName evidence="1">Lanthionine synthetase C family protein</fullName>
    </submittedName>
</protein>
<evidence type="ECO:0000313" key="1">
    <source>
        <dbReference type="EMBL" id="MBZ6152212.1"/>
    </source>
</evidence>
<evidence type="ECO:0000313" key="2">
    <source>
        <dbReference type="Proteomes" id="UP000758701"/>
    </source>
</evidence>
<dbReference type="SMART" id="SM01260">
    <property type="entry name" value="LANC_like"/>
    <property type="match status" value="1"/>
</dbReference>
<dbReference type="CDD" id="cd04793">
    <property type="entry name" value="LanC"/>
    <property type="match status" value="1"/>
</dbReference>
<sequence length="384" mass="40756">MNHDDHDDLGGGLTGNALYEMVIAREQGDWAAAHAAARAVTSRPVTAHPAHANLYRGAPAVAYVLHTAGHRAYARSLAALDAETAAIAADRLDAAHHRMDSGRPPRLREYDLISGLTGLGAYLLHRGHDDVLKRVLRYLVRVITEPLTVDGHRVPGWWAATDPRDAVGTGRFAYGHANFGIAHGVTGPLALLALARRAGRTVDGHDDALAEGVAHLTAWAQPLDNGSTGWPELLPLDTYRKGPQPGAPPGRPSWCYGTPGIARALQLAALALQDDAARRLAEHTTLQTLTDTRQTGQITDASLCHGWSGLLLASTRTASEAALPHLTTALPALHTHLKPDATRHGTTKDTGLLTGTPGILLTAHTLTTSSRPVTAGWETCLLLN</sequence>
<dbReference type="Pfam" id="PF05147">
    <property type="entry name" value="LANC_like"/>
    <property type="match status" value="1"/>
</dbReference>
<name>A0ABS7W2J9_STROV</name>
<dbReference type="EMBL" id="JAHSTP010000004">
    <property type="protein sequence ID" value="MBZ6152212.1"/>
    <property type="molecule type" value="Genomic_DNA"/>
</dbReference>
<keyword evidence="2" id="KW-1185">Reference proteome</keyword>